<comment type="caution">
    <text evidence="6">The sequence shown here is derived from an EMBL/GenBank/DDBJ whole genome shotgun (WGS) entry which is preliminary data.</text>
</comment>
<keyword evidence="2" id="KW-0479">Metal-binding</keyword>
<dbReference type="EMBL" id="DQTV01000005">
    <property type="protein sequence ID" value="HIP56478.1"/>
    <property type="molecule type" value="Genomic_DNA"/>
</dbReference>
<name>A0A832YWK0_9CREN</name>
<dbReference type="AlphaFoldDB" id="A0A832YWK0"/>
<dbReference type="Proteomes" id="UP000605805">
    <property type="component" value="Unassembled WGS sequence"/>
</dbReference>
<dbReference type="Gene3D" id="3.20.20.70">
    <property type="entry name" value="Aldolase class I"/>
    <property type="match status" value="1"/>
</dbReference>
<evidence type="ECO:0000256" key="2">
    <source>
        <dbReference type="ARBA" id="ARBA00022723"/>
    </source>
</evidence>
<organism evidence="6 7">
    <name type="scientific">Ignisphaera aggregans</name>
    <dbReference type="NCBI Taxonomy" id="334771"/>
    <lineage>
        <taxon>Archaea</taxon>
        <taxon>Thermoproteota</taxon>
        <taxon>Thermoprotei</taxon>
        <taxon>Desulfurococcales</taxon>
        <taxon>Desulfurococcaceae</taxon>
        <taxon>Ignisphaera</taxon>
    </lineage>
</organism>
<proteinExistence type="predicted"/>
<accession>A0A832YWK0</accession>
<protein>
    <submittedName>
        <fullName evidence="6">Radical SAM protein</fullName>
    </submittedName>
</protein>
<sequence>MGYVYKDELLGWWYGILPRGCELCMRGLKVVVFVTGVCGVNCFYCPISLERRRVDAFYVDEEKVEDLSDILDEIAFVRARGISITGGEPLHVVDRVVDIIELVKSVYGSKFHVHLYTTGLGASPTVFKTLERAGLDELRFHVVDEWVWKYVEMAVHNLSIDVGIEIPALPNIDAVLRVIERAARLGVKFVNLNELEVSETNVESLLLRGLKVSSDGRTVVGSADVAKRVIEFAAERNLKVSVHFCPAVFKDRVQHRYRLLRKAITCAEPGVEVEDDGLLMREGKEFIPLFNNCASTIKSRGDRSGGED</sequence>
<dbReference type="SFLD" id="SFLDG01108">
    <property type="entry name" value="Uncharacterised_Radical_SAM_Su"/>
    <property type="match status" value="1"/>
</dbReference>
<keyword evidence="3" id="KW-0408">Iron</keyword>
<dbReference type="GO" id="GO:0051536">
    <property type="term" value="F:iron-sulfur cluster binding"/>
    <property type="evidence" value="ECO:0007669"/>
    <property type="project" value="UniProtKB-KW"/>
</dbReference>
<dbReference type="GO" id="GO:0046872">
    <property type="term" value="F:metal ion binding"/>
    <property type="evidence" value="ECO:0007669"/>
    <property type="project" value="UniProtKB-KW"/>
</dbReference>
<evidence type="ECO:0000256" key="3">
    <source>
        <dbReference type="ARBA" id="ARBA00023004"/>
    </source>
</evidence>
<gene>
    <name evidence="6" type="ORF">EYH02_00165</name>
</gene>
<keyword evidence="4" id="KW-0411">Iron-sulfur</keyword>
<evidence type="ECO:0000259" key="5">
    <source>
        <dbReference type="Pfam" id="PF04055"/>
    </source>
</evidence>
<dbReference type="CDD" id="cd01335">
    <property type="entry name" value="Radical_SAM"/>
    <property type="match status" value="1"/>
</dbReference>
<dbReference type="Pfam" id="PF04055">
    <property type="entry name" value="Radical_SAM"/>
    <property type="match status" value="1"/>
</dbReference>
<dbReference type="InterPro" id="IPR040087">
    <property type="entry name" value="MJ0021-like"/>
</dbReference>
<evidence type="ECO:0000313" key="7">
    <source>
        <dbReference type="Proteomes" id="UP000605805"/>
    </source>
</evidence>
<dbReference type="PANTHER" id="PTHR43288:SF1">
    <property type="entry name" value="GLYCYL-RADICAL ENZYME ACTIVATING ENZYME MJ0021-RELATED"/>
    <property type="match status" value="1"/>
</dbReference>
<dbReference type="PANTHER" id="PTHR43288">
    <property type="entry name" value="BIOTIN SYNTHASE-RELATED PROTEIN, RADICAL SAM SUPERFAMILY"/>
    <property type="match status" value="1"/>
</dbReference>
<evidence type="ECO:0000313" key="6">
    <source>
        <dbReference type="EMBL" id="HIP56478.1"/>
    </source>
</evidence>
<dbReference type="SUPFAM" id="SSF102114">
    <property type="entry name" value="Radical SAM enzymes"/>
    <property type="match status" value="1"/>
</dbReference>
<dbReference type="GO" id="GO:0003824">
    <property type="term" value="F:catalytic activity"/>
    <property type="evidence" value="ECO:0007669"/>
    <property type="project" value="InterPro"/>
</dbReference>
<dbReference type="InterPro" id="IPR058240">
    <property type="entry name" value="rSAM_sf"/>
</dbReference>
<dbReference type="InterPro" id="IPR007197">
    <property type="entry name" value="rSAM"/>
</dbReference>
<feature type="domain" description="Radical SAM core" evidence="5">
    <location>
        <begin position="34"/>
        <end position="141"/>
    </location>
</feature>
<evidence type="ECO:0000256" key="1">
    <source>
        <dbReference type="ARBA" id="ARBA00022691"/>
    </source>
</evidence>
<dbReference type="InterPro" id="IPR013785">
    <property type="entry name" value="Aldolase_TIM"/>
</dbReference>
<evidence type="ECO:0000256" key="4">
    <source>
        <dbReference type="ARBA" id="ARBA00023014"/>
    </source>
</evidence>
<dbReference type="SFLD" id="SFLDS00029">
    <property type="entry name" value="Radical_SAM"/>
    <property type="match status" value="1"/>
</dbReference>
<reference evidence="6" key="1">
    <citation type="journal article" date="2020" name="ISME J.">
        <title>Gammaproteobacteria mediating utilization of methyl-, sulfur- and petroleum organic compounds in deep ocean hydrothermal plumes.</title>
        <authorList>
            <person name="Zhou Z."/>
            <person name="Liu Y."/>
            <person name="Pan J."/>
            <person name="Cron B.R."/>
            <person name="Toner B.M."/>
            <person name="Anantharaman K."/>
            <person name="Breier J.A."/>
            <person name="Dick G.J."/>
            <person name="Li M."/>
        </authorList>
    </citation>
    <scope>NUCLEOTIDE SEQUENCE</scope>
    <source>
        <strain evidence="6">SZUA-1435</strain>
    </source>
</reference>
<keyword evidence="1" id="KW-0949">S-adenosyl-L-methionine</keyword>